<evidence type="ECO:0000313" key="3">
    <source>
        <dbReference type="EMBL" id="GKT33617.1"/>
    </source>
</evidence>
<protein>
    <submittedName>
        <fullName evidence="3">Uncharacterized protein</fullName>
    </submittedName>
</protein>
<dbReference type="EMBL" id="BQXS01003028">
    <property type="protein sequence ID" value="GKT33617.1"/>
    <property type="molecule type" value="Genomic_DNA"/>
</dbReference>
<feature type="non-terminal residue" evidence="3">
    <location>
        <position position="174"/>
    </location>
</feature>
<proteinExistence type="predicted"/>
<gene>
    <name evidence="3" type="ORF">ADUPG1_002560</name>
</gene>
<dbReference type="Gene3D" id="2.60.40.1220">
    <property type="match status" value="1"/>
</dbReference>
<evidence type="ECO:0000313" key="4">
    <source>
        <dbReference type="Proteomes" id="UP001057375"/>
    </source>
</evidence>
<evidence type="ECO:0000256" key="2">
    <source>
        <dbReference type="SAM" id="MobiDB-lite"/>
    </source>
</evidence>
<accession>A0ABQ5KMA8</accession>
<reference evidence="3" key="1">
    <citation type="submission" date="2022-03" db="EMBL/GenBank/DDBJ databases">
        <title>Draft genome sequence of Aduncisulcus paluster, a free-living microaerophilic Fornicata.</title>
        <authorList>
            <person name="Yuyama I."/>
            <person name="Kume K."/>
            <person name="Tamura T."/>
            <person name="Inagaki Y."/>
            <person name="Hashimoto T."/>
        </authorList>
    </citation>
    <scope>NUCLEOTIDE SEQUENCE</scope>
    <source>
        <strain evidence="3">NY0171</strain>
    </source>
</reference>
<keyword evidence="1" id="KW-0732">Signal</keyword>
<organism evidence="3 4">
    <name type="scientific">Aduncisulcus paluster</name>
    <dbReference type="NCBI Taxonomy" id="2918883"/>
    <lineage>
        <taxon>Eukaryota</taxon>
        <taxon>Metamonada</taxon>
        <taxon>Carpediemonas-like organisms</taxon>
        <taxon>Aduncisulcus</taxon>
    </lineage>
</organism>
<feature type="region of interest" description="Disordered" evidence="2">
    <location>
        <begin position="35"/>
        <end position="60"/>
    </location>
</feature>
<keyword evidence="4" id="KW-1185">Reference proteome</keyword>
<name>A0ABQ5KMA8_9EUKA</name>
<dbReference type="Proteomes" id="UP001057375">
    <property type="component" value="Unassembled WGS sequence"/>
</dbReference>
<evidence type="ECO:0000256" key="1">
    <source>
        <dbReference type="ARBA" id="ARBA00022729"/>
    </source>
</evidence>
<sequence>MSEDSHHYDYVVLKTSELKSGRKYTVTISNLTDDSTAKNTADRPISKSFYPKKKDTSAPKLSSNVQVLSDNLLLLTFKDASALDVESLFDISNYEISGDLKIRRIKWFNADADKYSSQGQMILLETSSQKAKRGYKLTVTDIRDEFDNQMDKDISVRWTALAEQESPPSLTSIE</sequence>
<comment type="caution">
    <text evidence="3">The sequence shown here is derived from an EMBL/GenBank/DDBJ whole genome shotgun (WGS) entry which is preliminary data.</text>
</comment>
<dbReference type="InterPro" id="IPR014755">
    <property type="entry name" value="Cu-Rt/internalin_Ig-like"/>
</dbReference>